<reference evidence="1 2" key="1">
    <citation type="submission" date="2019-11" db="EMBL/GenBank/DDBJ databases">
        <title>Whole genome sequence of Oryza granulata.</title>
        <authorList>
            <person name="Li W."/>
        </authorList>
    </citation>
    <scope>NUCLEOTIDE SEQUENCE [LARGE SCALE GENOMIC DNA]</scope>
    <source>
        <strain evidence="2">cv. Menghai</strain>
        <tissue evidence="1">Leaf</tissue>
    </source>
</reference>
<dbReference type="Proteomes" id="UP000479710">
    <property type="component" value="Unassembled WGS sequence"/>
</dbReference>
<organism evidence="1 2">
    <name type="scientific">Oryza meyeriana var. granulata</name>
    <dbReference type="NCBI Taxonomy" id="110450"/>
    <lineage>
        <taxon>Eukaryota</taxon>
        <taxon>Viridiplantae</taxon>
        <taxon>Streptophyta</taxon>
        <taxon>Embryophyta</taxon>
        <taxon>Tracheophyta</taxon>
        <taxon>Spermatophyta</taxon>
        <taxon>Magnoliopsida</taxon>
        <taxon>Liliopsida</taxon>
        <taxon>Poales</taxon>
        <taxon>Poaceae</taxon>
        <taxon>BOP clade</taxon>
        <taxon>Oryzoideae</taxon>
        <taxon>Oryzeae</taxon>
        <taxon>Oryzinae</taxon>
        <taxon>Oryza</taxon>
        <taxon>Oryza meyeriana</taxon>
    </lineage>
</organism>
<dbReference type="EMBL" id="SPHZ02000003">
    <property type="protein sequence ID" value="KAF0927646.1"/>
    <property type="molecule type" value="Genomic_DNA"/>
</dbReference>
<proteinExistence type="predicted"/>
<gene>
    <name evidence="1" type="ORF">E2562_035496</name>
</gene>
<comment type="caution">
    <text evidence="1">The sequence shown here is derived from an EMBL/GenBank/DDBJ whole genome shotgun (WGS) entry which is preliminary data.</text>
</comment>
<protein>
    <submittedName>
        <fullName evidence="1">Uncharacterized protein</fullName>
    </submittedName>
</protein>
<dbReference type="AlphaFoldDB" id="A0A6G1ESM8"/>
<keyword evidence="2" id="KW-1185">Reference proteome</keyword>
<evidence type="ECO:0000313" key="1">
    <source>
        <dbReference type="EMBL" id="KAF0927646.1"/>
    </source>
</evidence>
<name>A0A6G1ESM8_9ORYZ</name>
<sequence>MPPNACLFSPVLLPCAGLLQPSFPLVPPMEMSSLVVDAVFFDNAESSHSFVLFGFLAVPPPSPCSSCPLPFFLL</sequence>
<accession>A0A6G1ESM8</accession>
<evidence type="ECO:0000313" key="2">
    <source>
        <dbReference type="Proteomes" id="UP000479710"/>
    </source>
</evidence>